<dbReference type="AlphaFoldDB" id="A0A915JEP3"/>
<accession>A0A915JEP3</accession>
<organism evidence="2 3">
    <name type="scientific">Romanomermis culicivorax</name>
    <name type="common">Nematode worm</name>
    <dbReference type="NCBI Taxonomy" id="13658"/>
    <lineage>
        <taxon>Eukaryota</taxon>
        <taxon>Metazoa</taxon>
        <taxon>Ecdysozoa</taxon>
        <taxon>Nematoda</taxon>
        <taxon>Enoplea</taxon>
        <taxon>Dorylaimia</taxon>
        <taxon>Mermithida</taxon>
        <taxon>Mermithoidea</taxon>
        <taxon>Mermithidae</taxon>
        <taxon>Romanomermis</taxon>
    </lineage>
</organism>
<evidence type="ECO:0000313" key="3">
    <source>
        <dbReference type="WBParaSite" id="nRc.2.0.1.t24658-RA"/>
    </source>
</evidence>
<feature type="signal peptide" evidence="1">
    <location>
        <begin position="1"/>
        <end position="22"/>
    </location>
</feature>
<reference evidence="3" key="1">
    <citation type="submission" date="2022-11" db="UniProtKB">
        <authorList>
            <consortium name="WormBaseParasite"/>
        </authorList>
    </citation>
    <scope>IDENTIFICATION</scope>
</reference>
<feature type="chain" id="PRO_5036906561" evidence="1">
    <location>
        <begin position="23"/>
        <end position="377"/>
    </location>
</feature>
<evidence type="ECO:0000313" key="2">
    <source>
        <dbReference type="Proteomes" id="UP000887565"/>
    </source>
</evidence>
<keyword evidence="1" id="KW-0732">Signal</keyword>
<proteinExistence type="predicted"/>
<evidence type="ECO:0000256" key="1">
    <source>
        <dbReference type="SAM" id="SignalP"/>
    </source>
</evidence>
<dbReference type="WBParaSite" id="nRc.2.0.1.t24658-RA">
    <property type="protein sequence ID" value="nRc.2.0.1.t24658-RA"/>
    <property type="gene ID" value="nRc.2.0.1.g24658"/>
</dbReference>
<sequence length="377" mass="43983">MDLRNLVALMINLLYEMVICNADSDNFDFWCPRVDDVRKYKRVSVTWTLNNAIWLKVDRGNATIARRLNYLVVEPGANDAKNFYNIDVTKMDNQARQQYLAKKLLSFTAYANEGRYKFVYDVMKGQFWMTINSPDLKDEGLWQCHVTLYSMNNRNVDELSTQQILKLTSSSSGSTSYNSDVDLFTDDDSFSSSNHHQSRALQGKLVRVIQKSGQSHQQRTKDWTFRQMRLAIQSEIRRLKNFFDLKKNLSNSVNESSNFEQSFCCDLTTSIISKWMNRISKEKIVVFLISLCSQCPDSRTILDQYPDVHYKYFQCDDFQNNPFGLMFLQPSVRAFPYELMPHIYICGNILAGGKIHIHYNCPIYYKILYLKCDQSFG</sequence>
<protein>
    <submittedName>
        <fullName evidence="3">Uncharacterized protein</fullName>
    </submittedName>
</protein>
<dbReference type="Proteomes" id="UP000887565">
    <property type="component" value="Unplaced"/>
</dbReference>
<keyword evidence="2" id="KW-1185">Reference proteome</keyword>
<name>A0A915JEP3_ROMCU</name>